<accession>A0A6J1BU77</accession>
<dbReference type="PANTHER" id="PTHR31744">
    <property type="entry name" value="PROTEIN CUP-SHAPED COTYLEDON 2-RELATED"/>
    <property type="match status" value="1"/>
</dbReference>
<proteinExistence type="predicted"/>
<dbReference type="PROSITE" id="PS51005">
    <property type="entry name" value="NAC"/>
    <property type="match status" value="1"/>
</dbReference>
<protein>
    <submittedName>
        <fullName evidence="9">NAC domain-containing protein 82</fullName>
    </submittedName>
</protein>
<evidence type="ECO:0000313" key="9">
    <source>
        <dbReference type="RefSeq" id="XP_022132829.1"/>
    </source>
</evidence>
<dbReference type="InterPro" id="IPR036093">
    <property type="entry name" value="NAC_dom_sf"/>
</dbReference>
<evidence type="ECO:0000256" key="2">
    <source>
        <dbReference type="ARBA" id="ARBA00023015"/>
    </source>
</evidence>
<feature type="region of interest" description="Disordered" evidence="6">
    <location>
        <begin position="162"/>
        <end position="214"/>
    </location>
</feature>
<dbReference type="InterPro" id="IPR003441">
    <property type="entry name" value="NAC-dom"/>
</dbReference>
<keyword evidence="4" id="KW-0804">Transcription</keyword>
<dbReference type="FunFam" id="2.170.150.80:FF:000002">
    <property type="entry name" value="Nac domain-containing protein 86"/>
    <property type="match status" value="1"/>
</dbReference>
<dbReference type="PANTHER" id="PTHR31744:SF210">
    <property type="entry name" value="NAC DOMAIN-CONTAINING PROTEIN 86-LIKE"/>
    <property type="match status" value="1"/>
</dbReference>
<dbReference type="SUPFAM" id="SSF101941">
    <property type="entry name" value="NAC domain"/>
    <property type="match status" value="1"/>
</dbReference>
<evidence type="ECO:0000313" key="8">
    <source>
        <dbReference type="Proteomes" id="UP000504603"/>
    </source>
</evidence>
<dbReference type="Gene3D" id="2.170.150.80">
    <property type="entry name" value="NAC domain"/>
    <property type="match status" value="1"/>
</dbReference>
<evidence type="ECO:0000256" key="3">
    <source>
        <dbReference type="ARBA" id="ARBA00023125"/>
    </source>
</evidence>
<feature type="compositionally biased region" description="Acidic residues" evidence="6">
    <location>
        <begin position="176"/>
        <end position="186"/>
    </location>
</feature>
<evidence type="ECO:0000256" key="5">
    <source>
        <dbReference type="ARBA" id="ARBA00023242"/>
    </source>
</evidence>
<feature type="compositionally biased region" description="Polar residues" evidence="6">
    <location>
        <begin position="202"/>
        <end position="214"/>
    </location>
</feature>
<keyword evidence="8" id="KW-1185">Reference proteome</keyword>
<dbReference type="RefSeq" id="XP_022132829.1">
    <property type="nucleotide sequence ID" value="XM_022277137.1"/>
</dbReference>
<dbReference type="OrthoDB" id="1882472at2759"/>
<dbReference type="Proteomes" id="UP000504603">
    <property type="component" value="Unplaced"/>
</dbReference>
<evidence type="ECO:0000256" key="1">
    <source>
        <dbReference type="ARBA" id="ARBA00004123"/>
    </source>
</evidence>
<sequence>MGRRSLPPGFRFHPTHVELVMFYLKRKIMRKKLPTGVISELDIYKYAPWDLPDKSCLRSGDLKWYFFCPRERKYASGARMNRATEFGYWKSTGKDRPVLYNDQDVGKIKTLTFFRGKAPKGIQTDWVMHEYRIEENNLSLRNVAQDAYVLCVIFQKDGPGPRNGAQYGAPFKEEKWDDDGEEEVEASEVGPSVLSLPLPSKEPQNSFAPDTSATPSNIFDPSSVSCISKNFASTSEEIPPIASGSIAPMEIPPLLLDYGEDVFTMQDIFPEDRNLNLDGGDGFQDNKQATAAASNKTDQNDIFTDLELEDVFRLSELNGDGNAEVAGHELIYNSEQMFPNIKAMFSSGQAPFLELNDLEVPLHSTSEYEHMQMSNLNAAYSCSSANEQPHFPFISFGAANQHAPSCQYPSLHNSNDQICHPTDHGFPDAHMFASTSTQSPWQQENIHHNSNVGCNGYKAPWRHDHNSNS</sequence>
<feature type="domain" description="NAC" evidence="7">
    <location>
        <begin position="6"/>
        <end position="156"/>
    </location>
</feature>
<evidence type="ECO:0000256" key="6">
    <source>
        <dbReference type="SAM" id="MobiDB-lite"/>
    </source>
</evidence>
<keyword evidence="2" id="KW-0805">Transcription regulation</keyword>
<organism evidence="8 9">
    <name type="scientific">Momordica charantia</name>
    <name type="common">Bitter gourd</name>
    <name type="synonym">Balsam pear</name>
    <dbReference type="NCBI Taxonomy" id="3673"/>
    <lineage>
        <taxon>Eukaryota</taxon>
        <taxon>Viridiplantae</taxon>
        <taxon>Streptophyta</taxon>
        <taxon>Embryophyta</taxon>
        <taxon>Tracheophyta</taxon>
        <taxon>Spermatophyta</taxon>
        <taxon>Magnoliopsida</taxon>
        <taxon>eudicotyledons</taxon>
        <taxon>Gunneridae</taxon>
        <taxon>Pentapetalae</taxon>
        <taxon>rosids</taxon>
        <taxon>fabids</taxon>
        <taxon>Cucurbitales</taxon>
        <taxon>Cucurbitaceae</taxon>
        <taxon>Momordiceae</taxon>
        <taxon>Momordica</taxon>
    </lineage>
</organism>
<comment type="subcellular location">
    <subcellularLocation>
        <location evidence="1">Nucleus</location>
    </subcellularLocation>
</comment>
<dbReference type="GO" id="GO:0006355">
    <property type="term" value="P:regulation of DNA-templated transcription"/>
    <property type="evidence" value="ECO:0007669"/>
    <property type="project" value="InterPro"/>
</dbReference>
<keyword evidence="3" id="KW-0238">DNA-binding</keyword>
<dbReference type="GO" id="GO:0005634">
    <property type="term" value="C:nucleus"/>
    <property type="evidence" value="ECO:0007669"/>
    <property type="project" value="UniProtKB-SubCell"/>
</dbReference>
<name>A0A6J1BU77_MOMCH</name>
<dbReference type="Pfam" id="PF02365">
    <property type="entry name" value="NAM"/>
    <property type="match status" value="1"/>
</dbReference>
<gene>
    <name evidence="9" type="primary">LOC111005583</name>
</gene>
<dbReference type="KEGG" id="mcha:111005583"/>
<dbReference type="GeneID" id="111005583"/>
<evidence type="ECO:0000259" key="7">
    <source>
        <dbReference type="PROSITE" id="PS51005"/>
    </source>
</evidence>
<reference evidence="9" key="1">
    <citation type="submission" date="2025-08" db="UniProtKB">
        <authorList>
            <consortium name="RefSeq"/>
        </authorList>
    </citation>
    <scope>IDENTIFICATION</scope>
    <source>
        <strain evidence="9">OHB3-1</strain>
    </source>
</reference>
<evidence type="ECO:0000256" key="4">
    <source>
        <dbReference type="ARBA" id="ARBA00023163"/>
    </source>
</evidence>
<dbReference type="AlphaFoldDB" id="A0A6J1BU77"/>
<dbReference type="GO" id="GO:0003677">
    <property type="term" value="F:DNA binding"/>
    <property type="evidence" value="ECO:0007669"/>
    <property type="project" value="UniProtKB-KW"/>
</dbReference>
<keyword evidence="5" id="KW-0539">Nucleus</keyword>